<evidence type="ECO:0000313" key="2">
    <source>
        <dbReference type="Proteomes" id="UP000051655"/>
    </source>
</evidence>
<gene>
    <name evidence="1" type="ORF">IV73_GL000439</name>
</gene>
<protein>
    <recommendedName>
        <fullName evidence="3">SAM-dependent methyltransferase</fullName>
    </recommendedName>
</protein>
<organism evidence="1 2">
    <name type="scientific">Weissella kandleri</name>
    <dbReference type="NCBI Taxonomy" id="1616"/>
    <lineage>
        <taxon>Bacteria</taxon>
        <taxon>Bacillati</taxon>
        <taxon>Bacillota</taxon>
        <taxon>Bacilli</taxon>
        <taxon>Lactobacillales</taxon>
        <taxon>Lactobacillaceae</taxon>
        <taxon>Weissella</taxon>
    </lineage>
</organism>
<comment type="caution">
    <text evidence="1">The sequence shown here is derived from an EMBL/GenBank/DDBJ whole genome shotgun (WGS) entry which is preliminary data.</text>
</comment>
<dbReference type="EMBL" id="JQBP01000002">
    <property type="protein sequence ID" value="KRN75277.1"/>
    <property type="molecule type" value="Genomic_DNA"/>
</dbReference>
<keyword evidence="2" id="KW-1185">Reference proteome</keyword>
<reference evidence="1 2" key="1">
    <citation type="journal article" date="2015" name="Genome Announc.">
        <title>Expanding the biotechnology potential of lactobacilli through comparative genomics of 213 strains and associated genera.</title>
        <authorList>
            <person name="Sun Z."/>
            <person name="Harris H.M."/>
            <person name="McCann A."/>
            <person name="Guo C."/>
            <person name="Argimon S."/>
            <person name="Zhang W."/>
            <person name="Yang X."/>
            <person name="Jeffery I.B."/>
            <person name="Cooney J.C."/>
            <person name="Kagawa T.F."/>
            <person name="Liu W."/>
            <person name="Song Y."/>
            <person name="Salvetti E."/>
            <person name="Wrobel A."/>
            <person name="Rasinkangas P."/>
            <person name="Parkhill J."/>
            <person name="Rea M.C."/>
            <person name="O'Sullivan O."/>
            <person name="Ritari J."/>
            <person name="Douillard F.P."/>
            <person name="Paul Ross R."/>
            <person name="Yang R."/>
            <person name="Briner A.E."/>
            <person name="Felis G.E."/>
            <person name="de Vos W.M."/>
            <person name="Barrangou R."/>
            <person name="Klaenhammer T.R."/>
            <person name="Caufield P.W."/>
            <person name="Cui Y."/>
            <person name="Zhang H."/>
            <person name="O'Toole P.W."/>
        </authorList>
    </citation>
    <scope>NUCLEOTIDE SEQUENCE [LARGE SCALE GENOMIC DNA]</scope>
    <source>
        <strain evidence="1 2">DSM 20593</strain>
    </source>
</reference>
<sequence>MMLNQLIKVDERQLTESSVLSELFIYQHKFEQITTIQALLKQVQQVVEALHAGLLPPNLPWLEVDEAMVGEVQQVILKRYPTQPDLGNQAWQRSLDDLEALDQWLHNFRDLLITNYQMYGYVSTPWLGALQAYLGQRSTLELMAGRGYLTAGLRALTPDVKHQAVDNLSWKNQPDVNVMPAVTEVEDLDALQALAINAQQSEVLLMSWAPDNATLDVEILKWVRAHYAGEFLVIGEVNGATNSAEFWQTAHLKPLKAINRKFPSFDLIDEKIYQVH</sequence>
<dbReference type="AlphaFoldDB" id="A0A0R2JMR9"/>
<evidence type="ECO:0008006" key="3">
    <source>
        <dbReference type="Google" id="ProtNLM"/>
    </source>
</evidence>
<dbReference type="Proteomes" id="UP000051655">
    <property type="component" value="Unassembled WGS sequence"/>
</dbReference>
<dbReference type="STRING" id="1616.IV73_GL000439"/>
<dbReference type="PATRIC" id="fig|1616.3.peg.455"/>
<accession>A0A0R2JMR9</accession>
<dbReference type="OrthoDB" id="2248737at2"/>
<proteinExistence type="predicted"/>
<dbReference type="RefSeq" id="WP_057754107.1">
    <property type="nucleotide sequence ID" value="NZ_JQBP01000002.1"/>
</dbReference>
<name>A0A0R2JMR9_9LACO</name>
<evidence type="ECO:0000313" key="1">
    <source>
        <dbReference type="EMBL" id="KRN75277.1"/>
    </source>
</evidence>